<dbReference type="Gene3D" id="1.10.150.130">
    <property type="match status" value="1"/>
</dbReference>
<dbReference type="InterPro" id="IPR058717">
    <property type="entry name" value="Phage_L5_Integrase_N"/>
</dbReference>
<dbReference type="PANTHER" id="PTHR30349">
    <property type="entry name" value="PHAGE INTEGRASE-RELATED"/>
    <property type="match status" value="1"/>
</dbReference>
<dbReference type="eggNOG" id="COG0582">
    <property type="taxonomic scope" value="Bacteria"/>
</dbReference>
<evidence type="ECO:0000256" key="4">
    <source>
        <dbReference type="PROSITE-ProRule" id="PRU01248"/>
    </source>
</evidence>
<dbReference type="Pfam" id="PF26003">
    <property type="entry name" value="Integrase_N_phage"/>
    <property type="match status" value="1"/>
</dbReference>
<keyword evidence="3" id="KW-0233">DNA recombination</keyword>
<keyword evidence="8" id="KW-1185">Reference proteome</keyword>
<feature type="domain" description="Tyr recombinase" evidence="5">
    <location>
        <begin position="183"/>
        <end position="378"/>
    </location>
</feature>
<name>F1YEA7_9ACTN</name>
<dbReference type="EMBL" id="AEUD01000001">
    <property type="protein sequence ID" value="EGD56740.1"/>
    <property type="molecule type" value="Genomic_DNA"/>
</dbReference>
<dbReference type="OrthoDB" id="4326943at2"/>
<dbReference type="InterPro" id="IPR011010">
    <property type="entry name" value="DNA_brk_join_enz"/>
</dbReference>
<dbReference type="InterPro" id="IPR010998">
    <property type="entry name" value="Integrase_recombinase_N"/>
</dbReference>
<dbReference type="Pfam" id="PF00589">
    <property type="entry name" value="Phage_integrase"/>
    <property type="match status" value="1"/>
</dbReference>
<dbReference type="SUPFAM" id="SSF56349">
    <property type="entry name" value="DNA breaking-rejoining enzymes"/>
    <property type="match status" value="1"/>
</dbReference>
<evidence type="ECO:0000259" key="6">
    <source>
        <dbReference type="PROSITE" id="PS51900"/>
    </source>
</evidence>
<dbReference type="InterPro" id="IPR002104">
    <property type="entry name" value="Integrase_catalytic"/>
</dbReference>
<dbReference type="PROSITE" id="PS51900">
    <property type="entry name" value="CB"/>
    <property type="match status" value="1"/>
</dbReference>
<reference evidence="7 8" key="1">
    <citation type="journal article" date="2011" name="J. Bacteriol.">
        <title>Draft Genome Sequence of Gordonia neofelifaecis NRRL B-59395, a Cholesterol-Degrading Actinomycete.</title>
        <authorList>
            <person name="Ge F."/>
            <person name="Li W."/>
            <person name="Chen G."/>
            <person name="Liu Y."/>
            <person name="Zhang G."/>
            <person name="Yong B."/>
            <person name="Wang Q."/>
            <person name="Wang N."/>
            <person name="Huang Z."/>
            <person name="Li W."/>
            <person name="Wang J."/>
            <person name="Wu C."/>
            <person name="Xie Q."/>
            <person name="Liu G."/>
        </authorList>
    </citation>
    <scope>NUCLEOTIDE SEQUENCE [LARGE SCALE GENOMIC DNA]</scope>
    <source>
        <strain evidence="7 8">NRRL B-59395</strain>
    </source>
</reference>
<evidence type="ECO:0000259" key="5">
    <source>
        <dbReference type="PROSITE" id="PS51898"/>
    </source>
</evidence>
<protein>
    <submittedName>
        <fullName evidence="7">Site-specific recombinase XerD</fullName>
    </submittedName>
</protein>
<dbReference type="Proteomes" id="UP000035065">
    <property type="component" value="Unassembled WGS sequence"/>
</dbReference>
<dbReference type="GO" id="GO:0003677">
    <property type="term" value="F:DNA binding"/>
    <property type="evidence" value="ECO:0007669"/>
    <property type="project" value="UniProtKB-UniRule"/>
</dbReference>
<proteinExistence type="inferred from homology"/>
<comment type="similarity">
    <text evidence="1">Belongs to the 'phage' integrase family.</text>
</comment>
<dbReference type="PROSITE" id="PS51898">
    <property type="entry name" value="TYR_RECOMBINASE"/>
    <property type="match status" value="1"/>
</dbReference>
<dbReference type="STRING" id="644548.SCNU_00140"/>
<dbReference type="InterPro" id="IPR013762">
    <property type="entry name" value="Integrase-like_cat_sf"/>
</dbReference>
<organism evidence="7 8">
    <name type="scientific">Gordonia neofelifaecis NRRL B-59395</name>
    <dbReference type="NCBI Taxonomy" id="644548"/>
    <lineage>
        <taxon>Bacteria</taxon>
        <taxon>Bacillati</taxon>
        <taxon>Actinomycetota</taxon>
        <taxon>Actinomycetes</taxon>
        <taxon>Mycobacteriales</taxon>
        <taxon>Gordoniaceae</taxon>
        <taxon>Gordonia</taxon>
    </lineage>
</organism>
<dbReference type="AlphaFoldDB" id="F1YEA7"/>
<gene>
    <name evidence="7" type="ORF">SCNU_00140</name>
</gene>
<keyword evidence="2 4" id="KW-0238">DNA-binding</keyword>
<dbReference type="RefSeq" id="WP_009677305.1">
    <property type="nucleotide sequence ID" value="NZ_AEUD01000001.1"/>
</dbReference>
<evidence type="ECO:0000256" key="2">
    <source>
        <dbReference type="ARBA" id="ARBA00023125"/>
    </source>
</evidence>
<dbReference type="GO" id="GO:0015074">
    <property type="term" value="P:DNA integration"/>
    <property type="evidence" value="ECO:0007669"/>
    <property type="project" value="InterPro"/>
</dbReference>
<dbReference type="CDD" id="cd01189">
    <property type="entry name" value="INT_ICEBs1_C_like"/>
    <property type="match status" value="1"/>
</dbReference>
<feature type="domain" description="Core-binding (CB)" evidence="6">
    <location>
        <begin position="72"/>
        <end position="158"/>
    </location>
</feature>
<dbReference type="Gene3D" id="1.10.443.10">
    <property type="entry name" value="Intergrase catalytic core"/>
    <property type="match status" value="1"/>
</dbReference>
<evidence type="ECO:0000313" key="7">
    <source>
        <dbReference type="EMBL" id="EGD56740.1"/>
    </source>
</evidence>
<evidence type="ECO:0000256" key="1">
    <source>
        <dbReference type="ARBA" id="ARBA00008857"/>
    </source>
</evidence>
<dbReference type="InterPro" id="IPR044068">
    <property type="entry name" value="CB"/>
</dbReference>
<comment type="caution">
    <text evidence="7">The sequence shown here is derived from an EMBL/GenBank/DDBJ whole genome shotgun (WGS) entry which is preliminary data.</text>
</comment>
<dbReference type="GO" id="GO:0006310">
    <property type="term" value="P:DNA recombination"/>
    <property type="evidence" value="ECO:0007669"/>
    <property type="project" value="UniProtKB-KW"/>
</dbReference>
<accession>F1YEA7</accession>
<dbReference type="PANTHER" id="PTHR30349:SF41">
    <property type="entry name" value="INTEGRASE_RECOMBINASE PROTEIN MJ0367-RELATED"/>
    <property type="match status" value="1"/>
</dbReference>
<evidence type="ECO:0000256" key="3">
    <source>
        <dbReference type="ARBA" id="ARBA00023172"/>
    </source>
</evidence>
<dbReference type="InterPro" id="IPR050090">
    <property type="entry name" value="Tyrosine_recombinase_XerCD"/>
</dbReference>
<evidence type="ECO:0000313" key="8">
    <source>
        <dbReference type="Proteomes" id="UP000035065"/>
    </source>
</evidence>
<sequence length="387" mass="43774">MSRDNRAAYTQDSIQKLPNGKWRARPTLGVDPKTGRLVRPTKTFGTKTDARAWVKEQRRQWDNRTWAARSDRTFTEVADHWLSIRDADPDIRANTVRADRESLAYARRAFGDTPVQRLTPASLIDWSLTLTTLAGQPLAASTKRRAIGSVQQVLKHAMRMRWITFDPSAELDAPAQREVVASDARDVWTPEQMDQFLDSVLDHRLAGCFALTLLGLRREEVGGLRWCDVDLDRGELRIRQARVDVNGVDIIDEPKTARSVRDLPIPPRELTILRKMRVRHASERLAVGNPLADTDLLMSQITGTPLPVRKYTELFRKRRTMAGLPPVLLRNLRHSNVSRMRAAGVPADVIASWHGHTERMTTAVYGRVTDDRLKDAALVFGTAANDR</sequence>